<dbReference type="Pfam" id="PF13542">
    <property type="entry name" value="HTH_Tnp_ISL3"/>
    <property type="match status" value="1"/>
</dbReference>
<dbReference type="PANTHER" id="PTHR33498">
    <property type="entry name" value="TRANSPOSASE FOR INSERTION SEQUENCE ELEMENT IS1557"/>
    <property type="match status" value="1"/>
</dbReference>
<sequence length="154" mass="17753">MPMSHAGEQLYLRFRIRRVRCSCGCHQCEQLSWLEPKARLTNAMVGWIQALLRLRVPITDVVRHCSVSWDTVKTYDKVQLKALFNQIDLKNVEHLMIDEFAVHKGHRYATVIMDAVERKVVWIGMGKTKKVFSLSLIYCLPKTGPDRLSPSVVT</sequence>
<reference evidence="3 4" key="1">
    <citation type="journal article" date="2021" name="Sci. Rep.">
        <title>The distribution of antibiotic resistance genes in chicken gut microbiota commensals.</title>
        <authorList>
            <person name="Juricova H."/>
            <person name="Matiasovicova J."/>
            <person name="Kubasova T."/>
            <person name="Cejkova D."/>
            <person name="Rychlik I."/>
        </authorList>
    </citation>
    <scope>NUCLEOTIDE SEQUENCE [LARGE SCALE GENOMIC DNA]</scope>
    <source>
        <strain evidence="3 4">An562</strain>
    </source>
</reference>
<gene>
    <name evidence="3" type="ORF">H5985_07985</name>
</gene>
<feature type="domain" description="Transposase IS204/IS1001/IS1096/IS1165 DDE" evidence="1">
    <location>
        <begin position="95"/>
        <end position="132"/>
    </location>
</feature>
<dbReference type="EMBL" id="JACJKX010000016">
    <property type="protein sequence ID" value="MBM6929203.1"/>
    <property type="molecule type" value="Genomic_DNA"/>
</dbReference>
<evidence type="ECO:0000313" key="3">
    <source>
        <dbReference type="EMBL" id="MBM6929203.1"/>
    </source>
</evidence>
<name>A0ABS2GTL7_9BURK</name>
<dbReference type="Pfam" id="PF01610">
    <property type="entry name" value="DDE_Tnp_ISL3"/>
    <property type="match status" value="1"/>
</dbReference>
<dbReference type="InterPro" id="IPR032877">
    <property type="entry name" value="Transposase_HTH"/>
</dbReference>
<keyword evidence="4" id="KW-1185">Reference proteome</keyword>
<organism evidence="3 4">
    <name type="scientific">Parasutterella secunda</name>
    <dbReference type="NCBI Taxonomy" id="626947"/>
    <lineage>
        <taxon>Bacteria</taxon>
        <taxon>Pseudomonadati</taxon>
        <taxon>Pseudomonadota</taxon>
        <taxon>Betaproteobacteria</taxon>
        <taxon>Burkholderiales</taxon>
        <taxon>Sutterellaceae</taxon>
        <taxon>Parasutterella</taxon>
    </lineage>
</organism>
<feature type="domain" description="Transposase IS204/IS1001/IS1096/IS1165 helix-turn-helix" evidence="2">
    <location>
        <begin position="29"/>
        <end position="74"/>
    </location>
</feature>
<comment type="caution">
    <text evidence="3">The sequence shown here is derived from an EMBL/GenBank/DDBJ whole genome shotgun (WGS) entry which is preliminary data.</text>
</comment>
<dbReference type="InterPro" id="IPR002560">
    <property type="entry name" value="Transposase_DDE"/>
</dbReference>
<evidence type="ECO:0000259" key="1">
    <source>
        <dbReference type="Pfam" id="PF01610"/>
    </source>
</evidence>
<dbReference type="PANTHER" id="PTHR33498:SF1">
    <property type="entry name" value="TRANSPOSASE FOR INSERTION SEQUENCE ELEMENT IS1557"/>
    <property type="match status" value="1"/>
</dbReference>
<proteinExistence type="predicted"/>
<dbReference type="Proteomes" id="UP000777002">
    <property type="component" value="Unassembled WGS sequence"/>
</dbReference>
<evidence type="ECO:0000313" key="4">
    <source>
        <dbReference type="Proteomes" id="UP000777002"/>
    </source>
</evidence>
<protein>
    <submittedName>
        <fullName evidence="3">Transposase</fullName>
    </submittedName>
</protein>
<accession>A0ABS2GTL7</accession>
<evidence type="ECO:0000259" key="2">
    <source>
        <dbReference type="Pfam" id="PF13542"/>
    </source>
</evidence>
<dbReference type="InterPro" id="IPR047951">
    <property type="entry name" value="Transpos_ISL3"/>
</dbReference>